<dbReference type="EMBL" id="JAUNZN010000005">
    <property type="protein sequence ID" value="KAK4821668.1"/>
    <property type="molecule type" value="Genomic_DNA"/>
</dbReference>
<evidence type="ECO:0000313" key="2">
    <source>
        <dbReference type="EMBL" id="KAK4821668.1"/>
    </source>
</evidence>
<reference evidence="2 3" key="1">
    <citation type="journal article" date="2023" name="J. Hered.">
        <title>Chromosome-level genome of the wood stork (Mycteria americana) provides insight into avian chromosome evolution.</title>
        <authorList>
            <person name="Flamio R. Jr."/>
            <person name="Ramstad K.M."/>
        </authorList>
    </citation>
    <scope>NUCLEOTIDE SEQUENCE [LARGE SCALE GENOMIC DNA]</scope>
    <source>
        <strain evidence="2">JAX WOST 10</strain>
    </source>
</reference>
<gene>
    <name evidence="2" type="ORF">QYF61_027136</name>
</gene>
<keyword evidence="3" id="KW-1185">Reference proteome</keyword>
<dbReference type="PANTHER" id="PTHR33395">
    <property type="entry name" value="TRANSCRIPTASE, PUTATIVE-RELATED-RELATED"/>
    <property type="match status" value="1"/>
</dbReference>
<dbReference type="GO" id="GO:0031012">
    <property type="term" value="C:extracellular matrix"/>
    <property type="evidence" value="ECO:0007669"/>
    <property type="project" value="TreeGrafter"/>
</dbReference>
<evidence type="ECO:0000313" key="3">
    <source>
        <dbReference type="Proteomes" id="UP001333110"/>
    </source>
</evidence>
<sequence>MLAGPDPLVILYMPCDSTQDDLLHQLPRHRDSVDHKTDNRAQLENGPEKALNDCKKHNDLNRTKRMQSRGASTLRQLDLNVFLVVRGPKLNTVLQVQPHQCRVQRDNHFSSPAGHTIFDTSQDAIGLLGHLGTLLAHVQLAVNQHSQGLLCWAAFQPLFPKPVALHGVVVAQMQDLALGLVEPHTIGLSPLIQPVQIPLESLPTLEQTNTPAQLELVLRLIPFNFFINTLGNDTERIHSKSGDKDLEKGKAEKKVDRNHGHLDGQQIKRSQKKQKHLKQDCFQNNTSEPVAEGIFILQAYPSAELPNSAKTEAYLKGGIFACSRGLTIRGTRDFFENATELKHKAAKEMGTKYKQKNWGVGEWRLGEGQDTTTQKGSIQRVEQGQVAWEEYREIVRAARDQVRKAKALIKLNLARDIKGNKKSLYRYVSDKGKTRQNVGPLRKETGDLVTWNMEKAEVLNDLFALVFTNKCSSHTTQVTEGKAGTERMKNRPL</sequence>
<dbReference type="GO" id="GO:0007508">
    <property type="term" value="P:larval heart development"/>
    <property type="evidence" value="ECO:0007669"/>
    <property type="project" value="TreeGrafter"/>
</dbReference>
<name>A0AAN7N4K5_MYCAM</name>
<feature type="region of interest" description="Disordered" evidence="1">
    <location>
        <begin position="237"/>
        <end position="260"/>
    </location>
</feature>
<comment type="caution">
    <text evidence="2">The sequence shown here is derived from an EMBL/GenBank/DDBJ whole genome shotgun (WGS) entry which is preliminary data.</text>
</comment>
<evidence type="ECO:0000256" key="1">
    <source>
        <dbReference type="SAM" id="MobiDB-lite"/>
    </source>
</evidence>
<dbReference type="Proteomes" id="UP001333110">
    <property type="component" value="Unassembled WGS sequence"/>
</dbReference>
<proteinExistence type="predicted"/>
<accession>A0AAN7N4K5</accession>
<dbReference type="AlphaFoldDB" id="A0AAN7N4K5"/>
<dbReference type="PANTHER" id="PTHR33395:SF22">
    <property type="entry name" value="REVERSE TRANSCRIPTASE DOMAIN-CONTAINING PROTEIN"/>
    <property type="match status" value="1"/>
</dbReference>
<protein>
    <submittedName>
        <fullName evidence="2">Uncharacterized protein</fullName>
    </submittedName>
</protein>
<organism evidence="2 3">
    <name type="scientific">Mycteria americana</name>
    <name type="common">Wood stork</name>
    <dbReference type="NCBI Taxonomy" id="33587"/>
    <lineage>
        <taxon>Eukaryota</taxon>
        <taxon>Metazoa</taxon>
        <taxon>Chordata</taxon>
        <taxon>Craniata</taxon>
        <taxon>Vertebrata</taxon>
        <taxon>Euteleostomi</taxon>
        <taxon>Archelosauria</taxon>
        <taxon>Archosauria</taxon>
        <taxon>Dinosauria</taxon>
        <taxon>Saurischia</taxon>
        <taxon>Theropoda</taxon>
        <taxon>Coelurosauria</taxon>
        <taxon>Aves</taxon>
        <taxon>Neognathae</taxon>
        <taxon>Neoaves</taxon>
        <taxon>Aequornithes</taxon>
        <taxon>Ciconiiformes</taxon>
        <taxon>Ciconiidae</taxon>
        <taxon>Mycteria</taxon>
    </lineage>
</organism>
<dbReference type="GO" id="GO:0061343">
    <property type="term" value="P:cell adhesion involved in heart morphogenesis"/>
    <property type="evidence" value="ECO:0007669"/>
    <property type="project" value="TreeGrafter"/>
</dbReference>